<feature type="transmembrane region" description="Helical" evidence="2">
    <location>
        <begin position="31"/>
        <end position="51"/>
    </location>
</feature>
<name>A0A1Q9DRY5_SYMMI</name>
<feature type="transmembrane region" description="Helical" evidence="2">
    <location>
        <begin position="155"/>
        <end position="178"/>
    </location>
</feature>
<comment type="caution">
    <text evidence="3">The sequence shown here is derived from an EMBL/GenBank/DDBJ whole genome shotgun (WGS) entry which is preliminary data.</text>
</comment>
<feature type="transmembrane region" description="Helical" evidence="2">
    <location>
        <begin position="117"/>
        <end position="135"/>
    </location>
</feature>
<dbReference type="OrthoDB" id="415471at2759"/>
<dbReference type="OMA" id="LISACHM"/>
<keyword evidence="4" id="KW-1185">Reference proteome</keyword>
<evidence type="ECO:0000256" key="1">
    <source>
        <dbReference type="SAM" id="MobiDB-lite"/>
    </source>
</evidence>
<feature type="transmembrane region" description="Helical" evidence="2">
    <location>
        <begin position="294"/>
        <end position="312"/>
    </location>
</feature>
<evidence type="ECO:0000256" key="2">
    <source>
        <dbReference type="SAM" id="Phobius"/>
    </source>
</evidence>
<evidence type="ECO:0000313" key="4">
    <source>
        <dbReference type="Proteomes" id="UP000186817"/>
    </source>
</evidence>
<keyword evidence="2" id="KW-1133">Transmembrane helix</keyword>
<feature type="transmembrane region" description="Helical" evidence="2">
    <location>
        <begin position="83"/>
        <end position="105"/>
    </location>
</feature>
<organism evidence="3 4">
    <name type="scientific">Symbiodinium microadriaticum</name>
    <name type="common">Dinoflagellate</name>
    <name type="synonym">Zooxanthella microadriatica</name>
    <dbReference type="NCBI Taxonomy" id="2951"/>
    <lineage>
        <taxon>Eukaryota</taxon>
        <taxon>Sar</taxon>
        <taxon>Alveolata</taxon>
        <taxon>Dinophyceae</taxon>
        <taxon>Suessiales</taxon>
        <taxon>Symbiodiniaceae</taxon>
        <taxon>Symbiodinium</taxon>
    </lineage>
</organism>
<feature type="transmembrane region" description="Helical" evidence="2">
    <location>
        <begin position="226"/>
        <end position="250"/>
    </location>
</feature>
<evidence type="ECO:0000313" key="3">
    <source>
        <dbReference type="EMBL" id="OLP97932.1"/>
    </source>
</evidence>
<keyword evidence="2" id="KW-0472">Membrane</keyword>
<dbReference type="EMBL" id="LSRX01000415">
    <property type="protein sequence ID" value="OLP97932.1"/>
    <property type="molecule type" value="Genomic_DNA"/>
</dbReference>
<proteinExistence type="predicted"/>
<gene>
    <name evidence="3" type="ORF">AK812_SmicGene19667</name>
</gene>
<dbReference type="AlphaFoldDB" id="A0A1Q9DRY5"/>
<keyword evidence="2" id="KW-0812">Transmembrane</keyword>
<dbReference type="Proteomes" id="UP000186817">
    <property type="component" value="Unassembled WGS sequence"/>
</dbReference>
<feature type="compositionally biased region" description="Low complexity" evidence="1">
    <location>
        <begin position="733"/>
        <end position="753"/>
    </location>
</feature>
<feature type="transmembrane region" description="Helical" evidence="2">
    <location>
        <begin position="198"/>
        <end position="220"/>
    </location>
</feature>
<sequence>MSVGCCRPRALKEGDLCPEGQKTWASVRYRALCRSVAAVILALWATLLPLLQHPGLVAVCNTYMDMEKAMNSKSKVAEQSTGFSGMTFVTFFTAMMSLLCLALVLNSQMKWWLSSPFLVYLRWHVLLNAVNVWLFHFLAAHRWCAAHNTLLELTIFTWVTVIGHLFFWCNKLMGFVVIKSHLATLEKAFQKPLGSRVLDVLLLLFGLSLITATVLYVWFLVNGGKLHALILGVALIEGAVVASTLFVAILMTRGFFLAYRAAHRQCVSATRVPEKELAAKAVHFSRRLVWETPFNLALVGTAFGFHGMWLATLELDPGASYSEFSIFLELGFLISATLSLTNCARFGQLLSLMEYETPSTPRRTSSQLKELKRSFSKILTNKLGHEAEEEGATWSTGHAEWDSETNDLARRAISLGALLAFYSRLEERMPHYDPTQHTTADVVRQVIIPMTAGSEHGDCAAACVLMDGQTLLPDRMVTHNWANKFSHLVAAVVADALDLPSYASVLPRLQPGEMTALKSELFWRKKLTSTYWICCFAVNQHAGICGTVPDFMKDPVTCQLPPACTCEHPKYWSDTPPLKDGQSVRCEMNKFHDMMGLISTLKPGFSQVIAVDAQFHLFTRAWCVAEIHQAQQLGMVQRMRTLSQENLTQFEGWLHCLKVEEMSASNPADTELILSKIEDKARFNAELQSLIFGKDGLISACHMGFERMAILGAVARQGAIRLKQASGSDVTHGSESGSSDSGSQSAGFTSVGG</sequence>
<feature type="region of interest" description="Disordered" evidence="1">
    <location>
        <begin position="726"/>
        <end position="753"/>
    </location>
</feature>
<protein>
    <submittedName>
        <fullName evidence="3">Uncharacterized protein</fullName>
    </submittedName>
</protein>
<accession>A0A1Q9DRY5</accession>
<reference evidence="3 4" key="1">
    <citation type="submission" date="2016-02" db="EMBL/GenBank/DDBJ databases">
        <title>Genome analysis of coral dinoflagellate symbionts highlights evolutionary adaptations to a symbiotic lifestyle.</title>
        <authorList>
            <person name="Aranda M."/>
            <person name="Li Y."/>
            <person name="Liew Y.J."/>
            <person name="Baumgarten S."/>
            <person name="Simakov O."/>
            <person name="Wilson M."/>
            <person name="Piel J."/>
            <person name="Ashoor H."/>
            <person name="Bougouffa S."/>
            <person name="Bajic V.B."/>
            <person name="Ryu T."/>
            <person name="Ravasi T."/>
            <person name="Bayer T."/>
            <person name="Micklem G."/>
            <person name="Kim H."/>
            <person name="Bhak J."/>
            <person name="Lajeunesse T.C."/>
            <person name="Voolstra C.R."/>
        </authorList>
    </citation>
    <scope>NUCLEOTIDE SEQUENCE [LARGE SCALE GENOMIC DNA]</scope>
    <source>
        <strain evidence="3 4">CCMP2467</strain>
    </source>
</reference>